<accession>A0A2P1P767</accession>
<proteinExistence type="predicted"/>
<name>A0A2P1P767_9RICK</name>
<dbReference type="EMBL" id="CP027845">
    <property type="protein sequence ID" value="AVP87111.1"/>
    <property type="molecule type" value="Genomic_DNA"/>
</dbReference>
<dbReference type="AlphaFoldDB" id="A0A2P1P767"/>
<evidence type="ECO:0000313" key="2">
    <source>
        <dbReference type="EMBL" id="AVP87111.1"/>
    </source>
</evidence>
<dbReference type="Pfam" id="PF10858">
    <property type="entry name" value="DUF2659"/>
    <property type="match status" value="1"/>
</dbReference>
<dbReference type="RefSeq" id="WP_106873984.1">
    <property type="nucleotide sequence ID" value="NZ_CP027845.1"/>
</dbReference>
<feature type="transmembrane region" description="Helical" evidence="1">
    <location>
        <begin position="20"/>
        <end position="42"/>
    </location>
</feature>
<evidence type="ECO:0000256" key="1">
    <source>
        <dbReference type="SAM" id="Phobius"/>
    </source>
</evidence>
<keyword evidence="1" id="KW-1133">Transmembrane helix</keyword>
<keyword evidence="1" id="KW-0812">Transmembrane</keyword>
<evidence type="ECO:0000313" key="3">
    <source>
        <dbReference type="Proteomes" id="UP000241762"/>
    </source>
</evidence>
<evidence type="ECO:0008006" key="4">
    <source>
        <dbReference type="Google" id="ProtNLM"/>
    </source>
</evidence>
<organism evidence="2 3">
    <name type="scientific">Candidatus Phycorickettsia trachydisci</name>
    <dbReference type="NCBI Taxonomy" id="2115978"/>
    <lineage>
        <taxon>Bacteria</taxon>
        <taxon>Pseudomonadati</taxon>
        <taxon>Pseudomonadota</taxon>
        <taxon>Alphaproteobacteria</taxon>
        <taxon>Rickettsiales</taxon>
        <taxon>Rickettsiaceae</taxon>
        <taxon>Candidatus Phycorickettsia</taxon>
    </lineage>
</organism>
<dbReference type="KEGG" id="ptc:phytr_1520"/>
<dbReference type="Proteomes" id="UP000241762">
    <property type="component" value="Chromosome"/>
</dbReference>
<keyword evidence="1" id="KW-0472">Membrane</keyword>
<keyword evidence="3" id="KW-1185">Reference proteome</keyword>
<reference evidence="2 3" key="1">
    <citation type="submission" date="2018-03" db="EMBL/GenBank/DDBJ databases">
        <title>A gene transfer event suggests a long-term partnership between eustigmatophyte algae and a novel lineage of endosymbiotic bacteria.</title>
        <authorList>
            <person name="Yurchenko T."/>
            <person name="Sevcikova T."/>
            <person name="Pribyl P."/>
            <person name="El Karkouri K."/>
            <person name="Klimes V."/>
            <person name="Amaral R."/>
            <person name="Zbrankova V."/>
            <person name="Kim E."/>
            <person name="Raoult D."/>
            <person name="Santos L.M.A."/>
            <person name="Elias M."/>
        </authorList>
    </citation>
    <scope>NUCLEOTIDE SEQUENCE [LARGE SCALE GENOMIC DNA]</scope>
    <source>
        <strain evidence="2">CCALA 838</strain>
    </source>
</reference>
<dbReference type="InterPro" id="IPR022588">
    <property type="entry name" value="DUF2659"/>
</dbReference>
<sequence length="211" mass="24168">MQNFIRELVCDARDEYGIKVFRRLLAVTLSLGFITIVLLSAYNIRQPKIRSLSEQLADTIFNSFHKEEKSDWYHLLKKQSKDIPLAELGKLRLASLNIQNGLFGEAMKILRAINSKSAIVDTYVKLTLISIYLDHKNLIDHKIVECYVSKLSGGKIPFDYSFKIIKALYLVDQDQIQDARQILSSILDDESSPKGIQMEARALLYQIDSKK</sequence>
<gene>
    <name evidence="2" type="ORF">phytr_1520</name>
</gene>
<protein>
    <recommendedName>
        <fullName evidence="4">Tetratricopeptide repeat-like domain-containing protein</fullName>
    </recommendedName>
</protein>